<evidence type="ECO:0000313" key="2">
    <source>
        <dbReference type="EMBL" id="STP30765.1"/>
    </source>
</evidence>
<dbReference type="RefSeq" id="WP_115235962.1">
    <property type="nucleotide sequence ID" value="NZ_UGIF01000002.1"/>
</dbReference>
<feature type="transmembrane region" description="Helical" evidence="1">
    <location>
        <begin position="175"/>
        <end position="196"/>
    </location>
</feature>
<gene>
    <name evidence="2" type="ORF">NCTC8129_03019</name>
</gene>
<organism evidence="2 3">
    <name type="scientific">Enterococcus durans</name>
    <dbReference type="NCBI Taxonomy" id="53345"/>
    <lineage>
        <taxon>Bacteria</taxon>
        <taxon>Bacillati</taxon>
        <taxon>Bacillota</taxon>
        <taxon>Bacilli</taxon>
        <taxon>Lactobacillales</taxon>
        <taxon>Enterococcaceae</taxon>
        <taxon>Enterococcus</taxon>
    </lineage>
</organism>
<proteinExistence type="predicted"/>
<dbReference type="AlphaFoldDB" id="A0A377KNI2"/>
<name>A0A377KNI2_9ENTE</name>
<reference evidence="2 3" key="1">
    <citation type="submission" date="2018-06" db="EMBL/GenBank/DDBJ databases">
        <authorList>
            <consortium name="Pathogen Informatics"/>
            <person name="Doyle S."/>
        </authorList>
    </citation>
    <scope>NUCLEOTIDE SEQUENCE [LARGE SCALE GENOMIC DNA]</scope>
    <source>
        <strain evidence="2 3">NCTC8129</strain>
    </source>
</reference>
<sequence>MKIKRINALLIGILGLLSVFLLTPDVFAEEVTLPVLIQQNVQGKTINYRLSTQDENANYPTEAENGLFSISDDQSLTIHFAFFKPGNYHYTLAPVEKNLIQAQEQIYDINVLVFYNKNSQLSSVISATNSAGYKVDSIAFAGIAPDKNPANQGGGIGGKTAIKMYPKTGELKSQVSLFGLLLVVGVMIIGGTRQYFYQQKGKSRV</sequence>
<accession>A0A377KNI2</accession>
<evidence type="ECO:0008006" key="4">
    <source>
        <dbReference type="Google" id="ProtNLM"/>
    </source>
</evidence>
<evidence type="ECO:0000256" key="1">
    <source>
        <dbReference type="SAM" id="Phobius"/>
    </source>
</evidence>
<keyword evidence="1" id="KW-0472">Membrane</keyword>
<protein>
    <recommendedName>
        <fullName evidence="4">Streptococcal pilin isopeptide linker domain-containing protein</fullName>
    </recommendedName>
</protein>
<keyword evidence="1" id="KW-1133">Transmembrane helix</keyword>
<evidence type="ECO:0000313" key="3">
    <source>
        <dbReference type="Proteomes" id="UP000254070"/>
    </source>
</evidence>
<dbReference type="EMBL" id="UGIF01000002">
    <property type="protein sequence ID" value="STP30765.1"/>
    <property type="molecule type" value="Genomic_DNA"/>
</dbReference>
<dbReference type="Proteomes" id="UP000254070">
    <property type="component" value="Unassembled WGS sequence"/>
</dbReference>
<keyword evidence="1" id="KW-0812">Transmembrane</keyword>